<accession>A0A564YJX6</accession>
<dbReference type="AlphaFoldDB" id="A0A564YJX6"/>
<feature type="region of interest" description="Disordered" evidence="1">
    <location>
        <begin position="66"/>
        <end position="97"/>
    </location>
</feature>
<organism evidence="2 3">
    <name type="scientific">Hymenolepis diminuta</name>
    <name type="common">Rat tapeworm</name>
    <dbReference type="NCBI Taxonomy" id="6216"/>
    <lineage>
        <taxon>Eukaryota</taxon>
        <taxon>Metazoa</taxon>
        <taxon>Spiralia</taxon>
        <taxon>Lophotrochozoa</taxon>
        <taxon>Platyhelminthes</taxon>
        <taxon>Cestoda</taxon>
        <taxon>Eucestoda</taxon>
        <taxon>Cyclophyllidea</taxon>
        <taxon>Hymenolepididae</taxon>
        <taxon>Hymenolepis</taxon>
    </lineage>
</organism>
<evidence type="ECO:0000313" key="2">
    <source>
        <dbReference type="EMBL" id="VUZ47259.1"/>
    </source>
</evidence>
<proteinExistence type="predicted"/>
<evidence type="ECO:0000313" key="3">
    <source>
        <dbReference type="Proteomes" id="UP000321570"/>
    </source>
</evidence>
<gene>
    <name evidence="2" type="ORF">WMSIL1_LOCUS6938</name>
</gene>
<feature type="compositionally biased region" description="Low complexity" evidence="1">
    <location>
        <begin position="66"/>
        <end position="75"/>
    </location>
</feature>
<reference evidence="2 3" key="1">
    <citation type="submission" date="2019-07" db="EMBL/GenBank/DDBJ databases">
        <authorList>
            <person name="Jastrzebski P J."/>
            <person name="Paukszto L."/>
            <person name="Jastrzebski P J."/>
        </authorList>
    </citation>
    <scope>NUCLEOTIDE SEQUENCE [LARGE SCALE GENOMIC DNA]</scope>
    <source>
        <strain evidence="2 3">WMS-il1</strain>
    </source>
</reference>
<keyword evidence="3" id="KW-1185">Reference proteome</keyword>
<dbReference type="EMBL" id="CABIJS010000233">
    <property type="protein sequence ID" value="VUZ47259.1"/>
    <property type="molecule type" value="Genomic_DNA"/>
</dbReference>
<evidence type="ECO:0000256" key="1">
    <source>
        <dbReference type="SAM" id="MobiDB-lite"/>
    </source>
</evidence>
<sequence length="286" mass="32700">MFMIANHIPARRVYKVPNVDKNWYSEMALRNIMAFFLVCIIALSMPVHSHPTNKSMTTISTIPTTSKTSPITSTTAHSPERKMTTEIRTTTTTSPTTTTEVADSPYIFNCEYYYSTCCCDCWSGECLRPPQCGLCYDEYYLEAQIMREFIQTLPWISINLVNLLGHQSPELIKFVFENHGNVKNLISAANPYTLVHFMNTVDNFGEILSKFEGRYIESILVQISNPCDYFFSLPKKVRDVFASKTYRKAQTVYNFSLRQSVVMCGPNPVSYCMLPLHSLQSEKTEI</sequence>
<name>A0A564YJX6_HYMDI</name>
<protein>
    <submittedName>
        <fullName evidence="2">Uncharacterized protein</fullName>
    </submittedName>
</protein>
<dbReference type="Proteomes" id="UP000321570">
    <property type="component" value="Unassembled WGS sequence"/>
</dbReference>
<feature type="compositionally biased region" description="Low complexity" evidence="1">
    <location>
        <begin position="86"/>
        <end position="97"/>
    </location>
</feature>